<dbReference type="AlphaFoldDB" id="A0AA40BWZ7"/>
<reference evidence="1" key="1">
    <citation type="submission" date="2023-06" db="EMBL/GenBank/DDBJ databases">
        <title>Genome-scale phylogeny and comparative genomics of the fungal order Sordariales.</title>
        <authorList>
            <consortium name="Lawrence Berkeley National Laboratory"/>
            <person name="Hensen N."/>
            <person name="Bonometti L."/>
            <person name="Westerberg I."/>
            <person name="Brannstrom I.O."/>
            <person name="Guillou S."/>
            <person name="Cros-Aarteil S."/>
            <person name="Calhoun S."/>
            <person name="Haridas S."/>
            <person name="Kuo A."/>
            <person name="Mondo S."/>
            <person name="Pangilinan J."/>
            <person name="Riley R."/>
            <person name="Labutti K."/>
            <person name="Andreopoulos B."/>
            <person name="Lipzen A."/>
            <person name="Chen C."/>
            <person name="Yanf M."/>
            <person name="Daum C."/>
            <person name="Ng V."/>
            <person name="Clum A."/>
            <person name="Steindorff A."/>
            <person name="Ohm R."/>
            <person name="Martin F."/>
            <person name="Silar P."/>
            <person name="Natvig D."/>
            <person name="Lalanne C."/>
            <person name="Gautier V."/>
            <person name="Ament-Velasquez S.L."/>
            <person name="Kruys A."/>
            <person name="Hutchinson M.I."/>
            <person name="Powell A.J."/>
            <person name="Barry K."/>
            <person name="Miller A.N."/>
            <person name="Grigoriev I.V."/>
            <person name="Debuchy R."/>
            <person name="Gladieux P."/>
            <person name="Thoren M.H."/>
            <person name="Johannesson H."/>
        </authorList>
    </citation>
    <scope>NUCLEOTIDE SEQUENCE</scope>
    <source>
        <strain evidence="1">CBS 606.72</strain>
    </source>
</reference>
<keyword evidence="2" id="KW-1185">Reference proteome</keyword>
<organism evidence="1 2">
    <name type="scientific">Immersiella caudata</name>
    <dbReference type="NCBI Taxonomy" id="314043"/>
    <lineage>
        <taxon>Eukaryota</taxon>
        <taxon>Fungi</taxon>
        <taxon>Dikarya</taxon>
        <taxon>Ascomycota</taxon>
        <taxon>Pezizomycotina</taxon>
        <taxon>Sordariomycetes</taxon>
        <taxon>Sordariomycetidae</taxon>
        <taxon>Sordariales</taxon>
        <taxon>Lasiosphaeriaceae</taxon>
        <taxon>Immersiella</taxon>
    </lineage>
</organism>
<evidence type="ECO:0000313" key="1">
    <source>
        <dbReference type="EMBL" id="KAK0616715.1"/>
    </source>
</evidence>
<protein>
    <submittedName>
        <fullName evidence="1">Uncharacterized protein</fullName>
    </submittedName>
</protein>
<evidence type="ECO:0000313" key="2">
    <source>
        <dbReference type="Proteomes" id="UP001175000"/>
    </source>
</evidence>
<proteinExistence type="predicted"/>
<dbReference type="Proteomes" id="UP001175000">
    <property type="component" value="Unassembled WGS sequence"/>
</dbReference>
<name>A0AA40BWZ7_9PEZI</name>
<comment type="caution">
    <text evidence="1">The sequence shown here is derived from an EMBL/GenBank/DDBJ whole genome shotgun (WGS) entry which is preliminary data.</text>
</comment>
<gene>
    <name evidence="1" type="ORF">B0T14DRAFT_435058</name>
</gene>
<accession>A0AA40BWZ7</accession>
<dbReference type="EMBL" id="JAULSU010000005">
    <property type="protein sequence ID" value="KAK0616715.1"/>
    <property type="molecule type" value="Genomic_DNA"/>
</dbReference>
<sequence>MSANETSQAFWLAYGDFVRDKASIKIVEGGDTAFFLASQAQKGPPAGSLVPEPYGNLGIFNIGNNLLSTADVFYNPSSQNGYVDALETFLANVDLGGSPGEALDTAIVNALKDKEAADKWFAREKSNAKATYASDFKDGFTTIPNLYDWILDGNAPGYITAEKNATSIASRLEALQAKVDGPLAPKVSQDKANIRKAQEQSALKPGFNMEAAAGDLPSSAELKRLQQAGDKSAKPAVYYVPQYTGLDEYKKFVSAAEQKATSSTWKPAQSYDLKIDKGKKAEDYKFGQVSGGGSVAVSCGPWFAFSASANHSETETDSSSQVDTEDVSVKILFDDMRLIAISPGQWNFNTKAYRLREDAPKESKTLARVSQLVVVTGLGYEISLGATSAAKVDSLYKQTTQAGGGLRIFGIPIGLGGSGSKTTETSSHSSSWDSATKTLTIKPTIESGYATVVGVVGEKIQTAGAAPPA</sequence>